<gene>
    <name evidence="1" type="ORF">GlitD10_1202</name>
</gene>
<sequence length="294" mass="33354">MFSLGKQDFLRKRYQNLPDILTFEVICPDDQANAQGNQKSNRLALMEEQSYSGGGIGDTGRLIRFPVLTFNGKVISRSKDGRVLPYFIDPGLPINPRDQAKLLIRTFYPEPTESDWTVYVNPAKFTRAEYEQIVSCYEVHRQEIENILKTSQINPDWAKDSLAQTSFGFDHRAQRIAHLVYGELPQPQVFSTRSIRSGTIDDNKWISSSTEVLTIRPNGKWQIESNGEHGTLSWGGTVAMGTIKVSGDKLIFNVESLIPPMLDSAKEISNRAYIESFVNDESKKITDFYQISFK</sequence>
<protein>
    <submittedName>
        <fullName evidence="1">Uncharacterized protein</fullName>
    </submittedName>
</protein>
<evidence type="ECO:0000313" key="2">
    <source>
        <dbReference type="Proteomes" id="UP000180235"/>
    </source>
</evidence>
<keyword evidence="2" id="KW-1185">Reference proteome</keyword>
<dbReference type="EMBL" id="CP017675">
    <property type="protein sequence ID" value="APB33522.1"/>
    <property type="molecule type" value="Genomic_DNA"/>
</dbReference>
<proteinExistence type="predicted"/>
<name>A0A1J0AC71_9CYAN</name>
<organism evidence="1 2">
    <name type="scientific">Gloeomargarita lithophora Alchichica-D10</name>
    <dbReference type="NCBI Taxonomy" id="1188229"/>
    <lineage>
        <taxon>Bacteria</taxon>
        <taxon>Bacillati</taxon>
        <taxon>Cyanobacteriota</taxon>
        <taxon>Cyanophyceae</taxon>
        <taxon>Gloeomargaritales</taxon>
        <taxon>Gloeomargaritaceae</taxon>
        <taxon>Gloeomargarita</taxon>
    </lineage>
</organism>
<dbReference type="AlphaFoldDB" id="A0A1J0AC71"/>
<accession>A0A1J0AC71</accession>
<reference evidence="1 2" key="1">
    <citation type="submission" date="2016-10" db="EMBL/GenBank/DDBJ databases">
        <title>Description of Gloeomargarita lithophora gen. nov., sp. nov., a thylakoid-bearing basal-branching cyanobacterium with intracellular carbonates, and proposal for Gloeomargaritales ord. nov.</title>
        <authorList>
            <person name="Moreira D."/>
            <person name="Tavera R."/>
            <person name="Benzerara K."/>
            <person name="Skouri-Panet F."/>
            <person name="Couradeau E."/>
            <person name="Gerard E."/>
            <person name="Loussert C."/>
            <person name="Novelo E."/>
            <person name="Zivanovic Y."/>
            <person name="Lopez-Garcia P."/>
        </authorList>
    </citation>
    <scope>NUCLEOTIDE SEQUENCE [LARGE SCALE GENOMIC DNA]</scope>
    <source>
        <strain evidence="1 2">D10</strain>
    </source>
</reference>
<dbReference type="KEGG" id="glt:GlitD10_1202"/>
<dbReference type="Proteomes" id="UP000180235">
    <property type="component" value="Chromosome"/>
</dbReference>
<evidence type="ECO:0000313" key="1">
    <source>
        <dbReference type="EMBL" id="APB33522.1"/>
    </source>
</evidence>